<comment type="caution">
    <text evidence="2">The sequence shown here is derived from an EMBL/GenBank/DDBJ whole genome shotgun (WGS) entry which is preliminary data.</text>
</comment>
<dbReference type="PROSITE" id="PS51725">
    <property type="entry name" value="ABM"/>
    <property type="match status" value="1"/>
</dbReference>
<reference evidence="2" key="1">
    <citation type="submission" date="2021-01" db="EMBL/GenBank/DDBJ databases">
        <title>Whole genome shotgun sequence of Actinocatenispora rupis NBRC 107355.</title>
        <authorList>
            <person name="Komaki H."/>
            <person name="Tamura T."/>
        </authorList>
    </citation>
    <scope>NUCLEOTIDE SEQUENCE</scope>
    <source>
        <strain evidence="2">NBRC 107355</strain>
    </source>
</reference>
<feature type="domain" description="ABM" evidence="1">
    <location>
        <begin position="2"/>
        <end position="92"/>
    </location>
</feature>
<evidence type="ECO:0000313" key="3">
    <source>
        <dbReference type="Proteomes" id="UP000612808"/>
    </source>
</evidence>
<gene>
    <name evidence="2" type="ORF">Aru02nite_48820</name>
</gene>
<dbReference type="AlphaFoldDB" id="A0A8J3JDJ9"/>
<evidence type="ECO:0000313" key="2">
    <source>
        <dbReference type="EMBL" id="GID13993.1"/>
    </source>
</evidence>
<dbReference type="Gene3D" id="3.30.70.100">
    <property type="match status" value="1"/>
</dbReference>
<dbReference type="Pfam" id="PF03992">
    <property type="entry name" value="ABM"/>
    <property type="match status" value="1"/>
</dbReference>
<dbReference type="InterPro" id="IPR007138">
    <property type="entry name" value="ABM_dom"/>
</dbReference>
<keyword evidence="3" id="KW-1185">Reference proteome</keyword>
<dbReference type="EMBL" id="BOMB01000028">
    <property type="protein sequence ID" value="GID13993.1"/>
    <property type="molecule type" value="Genomic_DNA"/>
</dbReference>
<proteinExistence type="predicted"/>
<name>A0A8J3JDJ9_9ACTN</name>
<protein>
    <recommendedName>
        <fullName evidence="1">ABM domain-containing protein</fullName>
    </recommendedName>
</protein>
<dbReference type="Proteomes" id="UP000612808">
    <property type="component" value="Unassembled WGS sequence"/>
</dbReference>
<dbReference type="RefSeq" id="WP_203661529.1">
    <property type="nucleotide sequence ID" value="NZ_BAAAZM010000014.1"/>
</dbReference>
<organism evidence="2 3">
    <name type="scientific">Actinocatenispora rupis</name>
    <dbReference type="NCBI Taxonomy" id="519421"/>
    <lineage>
        <taxon>Bacteria</taxon>
        <taxon>Bacillati</taxon>
        <taxon>Actinomycetota</taxon>
        <taxon>Actinomycetes</taxon>
        <taxon>Micromonosporales</taxon>
        <taxon>Micromonosporaceae</taxon>
        <taxon>Actinocatenispora</taxon>
    </lineage>
</organism>
<dbReference type="InterPro" id="IPR011008">
    <property type="entry name" value="Dimeric_a/b-barrel"/>
</dbReference>
<sequence length="105" mass="12140">MIIEYIRYRIPADRAEQFESAYQRAAVPLAAAPQCVDFELTRCDEEPECYTLRITWTSAEDHLKGFRGSDAFRDFFAEVQPYFPNIEEMRHYRHTGVAGTGRGAN</sequence>
<evidence type="ECO:0000259" key="1">
    <source>
        <dbReference type="PROSITE" id="PS51725"/>
    </source>
</evidence>
<accession>A0A8J3JDJ9</accession>
<dbReference type="SUPFAM" id="SSF54909">
    <property type="entry name" value="Dimeric alpha+beta barrel"/>
    <property type="match status" value="1"/>
</dbReference>